<evidence type="ECO:0000256" key="9">
    <source>
        <dbReference type="ARBA" id="ARBA00022723"/>
    </source>
</evidence>
<keyword evidence="9" id="KW-0479">Metal-binding</keyword>
<evidence type="ECO:0000256" key="4">
    <source>
        <dbReference type="ARBA" id="ARBA00004604"/>
    </source>
</evidence>
<keyword evidence="12" id="KW-0862">Zinc</keyword>
<dbReference type="GO" id="GO:0048471">
    <property type="term" value="C:perinuclear region of cytoplasm"/>
    <property type="evidence" value="ECO:0007669"/>
    <property type="project" value="UniProtKB-SubCell"/>
</dbReference>
<dbReference type="Proteomes" id="UP000694563">
    <property type="component" value="Chromosome 28"/>
</dbReference>
<dbReference type="GO" id="GO:0008270">
    <property type="term" value="F:zinc ion binding"/>
    <property type="evidence" value="ECO:0007669"/>
    <property type="project" value="UniProtKB-KW"/>
</dbReference>
<reference evidence="20" key="1">
    <citation type="submission" date="2020-10" db="EMBL/GenBank/DDBJ databases">
        <title>Catharus ustulatus (Swainson's thrush) genome, bCatUst1, primary haplotype v2.</title>
        <authorList>
            <person name="Delmore K."/>
            <person name="Vafadar M."/>
            <person name="Formenti G."/>
            <person name="Chow W."/>
            <person name="Pelan S."/>
            <person name="Howe K."/>
            <person name="Rhie A."/>
            <person name="Mountcastle J."/>
            <person name="Haase B."/>
            <person name="Fedrigo O."/>
            <person name="Jarvis E.D."/>
        </authorList>
    </citation>
    <scope>NUCLEOTIDE SEQUENCE [LARGE SCALE GENOMIC DNA]</scope>
</reference>
<gene>
    <name evidence="20" type="primary">ZPR1</name>
</gene>
<evidence type="ECO:0000256" key="14">
    <source>
        <dbReference type="ARBA" id="ARBA00023242"/>
    </source>
</evidence>
<dbReference type="GO" id="GO:0005730">
    <property type="term" value="C:nucleolus"/>
    <property type="evidence" value="ECO:0007669"/>
    <property type="project" value="UniProtKB-SubCell"/>
</dbReference>
<keyword evidence="7" id="KW-0963">Cytoplasm</keyword>
<dbReference type="GO" id="GO:0097504">
    <property type="term" value="C:Gemini of Cajal bodies"/>
    <property type="evidence" value="ECO:0007669"/>
    <property type="project" value="UniProtKB-SubCell"/>
</dbReference>
<accession>A0A8C3UP64</accession>
<dbReference type="GO" id="GO:0010628">
    <property type="term" value="P:positive regulation of gene expression"/>
    <property type="evidence" value="ECO:0007669"/>
    <property type="project" value="UniProtKB-ARBA"/>
</dbReference>
<evidence type="ECO:0000313" key="20">
    <source>
        <dbReference type="Ensembl" id="ENSCUSP00005018478.1"/>
    </source>
</evidence>
<dbReference type="FunFam" id="2.20.25.420:FF:000001">
    <property type="entry name" value="Zinc finger protein ZPR1"/>
    <property type="match status" value="1"/>
</dbReference>
<keyword evidence="10" id="KW-0863">Zinc-finger</keyword>
<feature type="domain" description="Zinc finger ZPR1-type" evidence="19">
    <location>
        <begin position="35"/>
        <end position="193"/>
    </location>
</feature>
<dbReference type="Pfam" id="PF22794">
    <property type="entry name" value="jr-ZPR1"/>
    <property type="match status" value="2"/>
</dbReference>
<dbReference type="GO" id="GO:0015030">
    <property type="term" value="C:Cajal body"/>
    <property type="evidence" value="ECO:0007669"/>
    <property type="project" value="UniProtKB-SubCell"/>
</dbReference>
<dbReference type="PANTHER" id="PTHR10876">
    <property type="entry name" value="ZINC FINGER PROTEIN ZPR1"/>
    <property type="match status" value="1"/>
</dbReference>
<dbReference type="GO" id="GO:0042307">
    <property type="term" value="P:positive regulation of protein import into nucleus"/>
    <property type="evidence" value="ECO:0007669"/>
    <property type="project" value="UniProtKB-ARBA"/>
</dbReference>
<dbReference type="GO" id="GO:0031369">
    <property type="term" value="F:translation initiation factor binding"/>
    <property type="evidence" value="ECO:0007669"/>
    <property type="project" value="UniProtKB-ARBA"/>
</dbReference>
<sequence length="440" mass="48385">MSALGAMEAAAGPAEPLFRPLSAEDGEQQPAEIESLCMNCFRNGVTRLLLTRIPFFKEIIVSSFSCANCSWSNTEIQSAGRIQEQGVRYTLAVTSRQDMNREVVKTDCASARIPELDFEIPAFSQKGVLTTIEGIIDRAVAGLEQDQPARRATDKEVARKIDEFIGKLRQLKDVHSPFTFILDDPSGNSFVENPHAPQRDEALVVTHYRRTPQQAAALGLELPDAAEDLRDEVLQFNTNCPECNAPASTNMKLVQIPHFKEVIIMATNCDSCGHRTNEVKSGGAIEPQGTRITLRITDPSDMTRDILKVQCPGIPALASCGLGGVWGSPALLHGAHSMLTFAVRDVEKNPFTLGDSSMPSRTGKLQEFIGKLQDIIEGKAQAHFIMDDPAGNSYLQNVYAPEEDPELSVQRYERTFEQNEELGLNDMKTEGYEPEATSGR</sequence>
<evidence type="ECO:0000256" key="13">
    <source>
        <dbReference type="ARBA" id="ARBA00023187"/>
    </source>
</evidence>
<dbReference type="Gene3D" id="2.20.25.420">
    <property type="entry name" value="ZPR1, zinc finger domain"/>
    <property type="match status" value="2"/>
</dbReference>
<dbReference type="PANTHER" id="PTHR10876:SF0">
    <property type="entry name" value="ZINC FINGER PROTEIN ZPR1"/>
    <property type="match status" value="1"/>
</dbReference>
<evidence type="ECO:0000256" key="7">
    <source>
        <dbReference type="ARBA" id="ARBA00022490"/>
    </source>
</evidence>
<dbReference type="GO" id="GO:0006260">
    <property type="term" value="P:DNA replication"/>
    <property type="evidence" value="ECO:0007669"/>
    <property type="project" value="UniProtKB-ARBA"/>
</dbReference>
<evidence type="ECO:0000256" key="8">
    <source>
        <dbReference type="ARBA" id="ARBA00022664"/>
    </source>
</evidence>
<evidence type="ECO:0000256" key="15">
    <source>
        <dbReference type="ARBA" id="ARBA00023273"/>
    </source>
</evidence>
<feature type="domain" description="Zinc finger ZPR1-type" evidence="19">
    <location>
        <begin position="238"/>
        <end position="397"/>
    </location>
</feature>
<dbReference type="GO" id="GO:0006397">
    <property type="term" value="P:mRNA processing"/>
    <property type="evidence" value="ECO:0007669"/>
    <property type="project" value="UniProtKB-KW"/>
</dbReference>
<dbReference type="GO" id="GO:0061564">
    <property type="term" value="P:axon development"/>
    <property type="evidence" value="ECO:0007669"/>
    <property type="project" value="UniProtKB-ARBA"/>
</dbReference>
<comment type="subcellular location">
    <subcellularLocation>
        <location evidence="2">Cell projection</location>
        <location evidence="2">Axon</location>
    </subcellularLocation>
    <subcellularLocation>
        <location evidence="5">Cell projection</location>
        <location evidence="5">Growth cone</location>
    </subcellularLocation>
    <subcellularLocation>
        <location evidence="3">Cytoplasm</location>
        <location evidence="3">Perinuclear region</location>
    </subcellularLocation>
    <subcellularLocation>
        <location evidence="1">Nucleus</location>
        <location evidence="1">Cajal body</location>
    </subcellularLocation>
    <subcellularLocation>
        <location evidence="16">Nucleus</location>
        <location evidence="16">Gem</location>
    </subcellularLocation>
    <subcellularLocation>
        <location evidence="4">Nucleus</location>
        <location evidence="4">Nucleolus</location>
    </subcellularLocation>
</comment>
<reference evidence="20" key="2">
    <citation type="submission" date="2025-08" db="UniProtKB">
        <authorList>
            <consortium name="Ensembl"/>
        </authorList>
    </citation>
    <scope>IDENTIFICATION</scope>
</reference>
<dbReference type="InterPro" id="IPR004457">
    <property type="entry name" value="Znf_ZPR1"/>
</dbReference>
<keyword evidence="14" id="KW-0539">Nucleus</keyword>
<dbReference type="GO" id="GO:0030426">
    <property type="term" value="C:growth cone"/>
    <property type="evidence" value="ECO:0007669"/>
    <property type="project" value="UniProtKB-SubCell"/>
</dbReference>
<feature type="region of interest" description="Disordered" evidence="18">
    <location>
        <begin position="418"/>
        <end position="440"/>
    </location>
</feature>
<evidence type="ECO:0000256" key="3">
    <source>
        <dbReference type="ARBA" id="ARBA00004556"/>
    </source>
</evidence>
<dbReference type="InterPro" id="IPR042452">
    <property type="entry name" value="ZPR1_Znf1/2"/>
</dbReference>
<dbReference type="InterPro" id="IPR040141">
    <property type="entry name" value="ZPR1"/>
</dbReference>
<dbReference type="Pfam" id="PF03367">
    <property type="entry name" value="Zn_ribbon_ZPR1"/>
    <property type="match status" value="2"/>
</dbReference>
<proteinExistence type="inferred from homology"/>
<evidence type="ECO:0000256" key="5">
    <source>
        <dbReference type="ARBA" id="ARBA00004624"/>
    </source>
</evidence>
<evidence type="ECO:0000256" key="16">
    <source>
        <dbReference type="ARBA" id="ARBA00034695"/>
    </source>
</evidence>
<dbReference type="InterPro" id="IPR056180">
    <property type="entry name" value="ZPR1_jr_dom"/>
</dbReference>
<keyword evidence="13" id="KW-0508">mRNA splicing</keyword>
<protein>
    <recommendedName>
        <fullName evidence="17">Zinc finger protein 259</fullName>
    </recommendedName>
</protein>
<evidence type="ECO:0000256" key="11">
    <source>
        <dbReference type="ARBA" id="ARBA00022782"/>
    </source>
</evidence>
<dbReference type="Ensembl" id="ENSCUST00005019169.1">
    <property type="protein sequence ID" value="ENSCUSP00005018478.1"/>
    <property type="gene ID" value="ENSCUSG00005011827.1"/>
</dbReference>
<evidence type="ECO:0000256" key="6">
    <source>
        <dbReference type="ARBA" id="ARBA00008354"/>
    </source>
</evidence>
<dbReference type="GO" id="GO:0008380">
    <property type="term" value="P:RNA splicing"/>
    <property type="evidence" value="ECO:0007669"/>
    <property type="project" value="UniProtKB-KW"/>
</dbReference>
<comment type="similarity">
    <text evidence="6">Belongs to the ZPR1 family.</text>
</comment>
<evidence type="ECO:0000313" key="21">
    <source>
        <dbReference type="Proteomes" id="UP000694563"/>
    </source>
</evidence>
<dbReference type="AlphaFoldDB" id="A0A8C3UP64"/>
<dbReference type="Gene3D" id="2.60.120.1040">
    <property type="entry name" value="ZPR1, A/B domain"/>
    <property type="match status" value="2"/>
</dbReference>
<evidence type="ECO:0000256" key="1">
    <source>
        <dbReference type="ARBA" id="ARBA00004408"/>
    </source>
</evidence>
<evidence type="ECO:0000256" key="10">
    <source>
        <dbReference type="ARBA" id="ARBA00022771"/>
    </source>
</evidence>
<dbReference type="FunFam" id="2.20.25.420:FF:000003">
    <property type="entry name" value="zinc finger protein ZPR1"/>
    <property type="match status" value="1"/>
</dbReference>
<dbReference type="SMART" id="SM00709">
    <property type="entry name" value="Zpr1"/>
    <property type="match status" value="2"/>
</dbReference>
<evidence type="ECO:0000256" key="12">
    <source>
        <dbReference type="ARBA" id="ARBA00022833"/>
    </source>
</evidence>
<dbReference type="NCBIfam" id="TIGR00310">
    <property type="entry name" value="ZPR1_znf"/>
    <property type="match status" value="2"/>
</dbReference>
<keyword evidence="11" id="KW-0221">Differentiation</keyword>
<evidence type="ECO:0000256" key="18">
    <source>
        <dbReference type="SAM" id="MobiDB-lite"/>
    </source>
</evidence>
<keyword evidence="15" id="KW-0966">Cell projection</keyword>
<organism evidence="20 21">
    <name type="scientific">Catharus ustulatus</name>
    <name type="common">Russet-backed thrush</name>
    <name type="synonym">Hylocichla ustulatus</name>
    <dbReference type="NCBI Taxonomy" id="91951"/>
    <lineage>
        <taxon>Eukaryota</taxon>
        <taxon>Metazoa</taxon>
        <taxon>Chordata</taxon>
        <taxon>Craniata</taxon>
        <taxon>Vertebrata</taxon>
        <taxon>Euteleostomi</taxon>
        <taxon>Archelosauria</taxon>
        <taxon>Archosauria</taxon>
        <taxon>Dinosauria</taxon>
        <taxon>Saurischia</taxon>
        <taxon>Theropoda</taxon>
        <taxon>Coelurosauria</taxon>
        <taxon>Aves</taxon>
        <taxon>Neognathae</taxon>
        <taxon>Neoaves</taxon>
        <taxon>Telluraves</taxon>
        <taxon>Australaves</taxon>
        <taxon>Passeriformes</taxon>
        <taxon>Turdidae</taxon>
        <taxon>Catharus</taxon>
    </lineage>
</organism>
<evidence type="ECO:0000256" key="2">
    <source>
        <dbReference type="ARBA" id="ARBA00004489"/>
    </source>
</evidence>
<keyword evidence="21" id="KW-1185">Reference proteome</keyword>
<evidence type="ECO:0000259" key="19">
    <source>
        <dbReference type="SMART" id="SM00709"/>
    </source>
</evidence>
<reference evidence="20" key="3">
    <citation type="submission" date="2025-09" db="UniProtKB">
        <authorList>
            <consortium name="Ensembl"/>
        </authorList>
    </citation>
    <scope>IDENTIFICATION</scope>
</reference>
<keyword evidence="8" id="KW-0507">mRNA processing</keyword>
<name>A0A8C3UP64_CATUS</name>
<dbReference type="InterPro" id="IPR042451">
    <property type="entry name" value="ZPR1_A/B_dom"/>
</dbReference>
<dbReference type="FunFam" id="2.60.120.1040:FF:000002">
    <property type="entry name" value="zinc finger protein ZPR1"/>
    <property type="match status" value="1"/>
</dbReference>
<evidence type="ECO:0000256" key="17">
    <source>
        <dbReference type="ARBA" id="ARBA00079252"/>
    </source>
</evidence>